<keyword evidence="1" id="KW-1133">Transmembrane helix</keyword>
<dbReference type="EMBL" id="QWGB01000004">
    <property type="protein sequence ID" value="RIJ25963.1"/>
    <property type="molecule type" value="Genomic_DNA"/>
</dbReference>
<keyword evidence="1" id="KW-0812">Transmembrane</keyword>
<evidence type="ECO:0000313" key="3">
    <source>
        <dbReference type="Proteomes" id="UP000265431"/>
    </source>
</evidence>
<dbReference type="AlphaFoldDB" id="A0A399R4X0"/>
<name>A0A399R4X0_9PROT</name>
<accession>A0A399R4X0</accession>
<keyword evidence="1" id="KW-0472">Membrane</keyword>
<feature type="transmembrane region" description="Helical" evidence="1">
    <location>
        <begin position="12"/>
        <end position="31"/>
    </location>
</feature>
<dbReference type="OrthoDB" id="7629953at2"/>
<protein>
    <submittedName>
        <fullName evidence="2">Uncharacterized protein</fullName>
    </submittedName>
</protein>
<keyword evidence="3" id="KW-1185">Reference proteome</keyword>
<comment type="caution">
    <text evidence="2">The sequence shown here is derived from an EMBL/GenBank/DDBJ whole genome shotgun (WGS) entry which is preliminary data.</text>
</comment>
<dbReference type="RefSeq" id="WP_119378312.1">
    <property type="nucleotide sequence ID" value="NZ_QWGB01000004.1"/>
</dbReference>
<evidence type="ECO:0000256" key="1">
    <source>
        <dbReference type="SAM" id="Phobius"/>
    </source>
</evidence>
<evidence type="ECO:0000313" key="2">
    <source>
        <dbReference type="EMBL" id="RIJ25963.1"/>
    </source>
</evidence>
<dbReference type="Proteomes" id="UP000265431">
    <property type="component" value="Unassembled WGS sequence"/>
</dbReference>
<organism evidence="2 3">
    <name type="scientific">Henriciella barbarensis</name>
    <dbReference type="NCBI Taxonomy" id="86342"/>
    <lineage>
        <taxon>Bacteria</taxon>
        <taxon>Pseudomonadati</taxon>
        <taxon>Pseudomonadota</taxon>
        <taxon>Alphaproteobacteria</taxon>
        <taxon>Hyphomonadales</taxon>
        <taxon>Hyphomonadaceae</taxon>
        <taxon>Henriciella</taxon>
    </lineage>
</organism>
<proteinExistence type="predicted"/>
<sequence>MHEQARYSSGSGWIWALIGLIVLILLLFGTWRSGVFAGEQNDDPIYEACTDTYGRNNCQCFAGILRVQLSERAYQTYVRDLKQDEYRLRYFDGRLAENSFIGRDAGVCVDASDICKVPVCEPRFTLPQGNLGIDGTLLPQSQERIYEGASETWDQGS</sequence>
<reference evidence="2 3" key="1">
    <citation type="submission" date="2018-08" db="EMBL/GenBank/DDBJ databases">
        <title>Henriciella mobilis sp. nov., isolated from seawater.</title>
        <authorList>
            <person name="Cheng H."/>
            <person name="Wu Y.-H."/>
            <person name="Xu X.-W."/>
            <person name="Guo L.-L."/>
        </authorList>
    </citation>
    <scope>NUCLEOTIDE SEQUENCE [LARGE SCALE GENOMIC DNA]</scope>
    <source>
        <strain evidence="2 3">CCUG66934</strain>
    </source>
</reference>
<gene>
    <name evidence="2" type="ORF">D1224_02265</name>
</gene>